<name>A0ABU4YMN7_9HYPH</name>
<dbReference type="Gene3D" id="3.40.630.30">
    <property type="match status" value="1"/>
</dbReference>
<evidence type="ECO:0000313" key="2">
    <source>
        <dbReference type="EMBL" id="MDX8487340.1"/>
    </source>
</evidence>
<dbReference type="RefSeq" id="WP_320295915.1">
    <property type="nucleotide sequence ID" value="NZ_JAVIIU010000005.1"/>
</dbReference>
<comment type="caution">
    <text evidence="2">The sequence shown here is derived from an EMBL/GenBank/DDBJ whole genome shotgun (WGS) entry which is preliminary data.</text>
</comment>
<dbReference type="PROSITE" id="PS51186">
    <property type="entry name" value="GNAT"/>
    <property type="match status" value="1"/>
</dbReference>
<gene>
    <name evidence="2" type="ORF">RFM52_19220</name>
</gene>
<dbReference type="InterPro" id="IPR016181">
    <property type="entry name" value="Acyl_CoA_acyltransferase"/>
</dbReference>
<dbReference type="CDD" id="cd04301">
    <property type="entry name" value="NAT_SF"/>
    <property type="match status" value="1"/>
</dbReference>
<feature type="domain" description="N-acetyltransferase" evidence="1">
    <location>
        <begin position="26"/>
        <end position="166"/>
    </location>
</feature>
<dbReference type="InterPro" id="IPR000182">
    <property type="entry name" value="GNAT_dom"/>
</dbReference>
<organism evidence="2 3">
    <name type="scientific">Mesorhizobium humile</name>
    <dbReference type="NCBI Taxonomy" id="3072313"/>
    <lineage>
        <taxon>Bacteria</taxon>
        <taxon>Pseudomonadati</taxon>
        <taxon>Pseudomonadota</taxon>
        <taxon>Alphaproteobacteria</taxon>
        <taxon>Hyphomicrobiales</taxon>
        <taxon>Phyllobacteriaceae</taxon>
        <taxon>Mesorhizobium</taxon>
    </lineage>
</organism>
<keyword evidence="3" id="KW-1185">Reference proteome</keyword>
<accession>A0ABU4YMN7</accession>
<sequence length="166" mass="18290">MVDLLVTYMEMLAPPQDAPLASPSPDAIVARERLDLSSYLDLYRAVGGPVQWDQRLRMLEPELGTLLASASTHIHVLRVAGEPAGICEFNNVGEAAIELAHFGLVPAFQGKRLGPFLLDQALRAAWSHGPQRLWLHTDTYDHPAAQAVYGRAGFRGYAERIETFPD</sequence>
<proteinExistence type="predicted"/>
<dbReference type="Pfam" id="PF00583">
    <property type="entry name" value="Acetyltransf_1"/>
    <property type="match status" value="1"/>
</dbReference>
<dbReference type="EMBL" id="JAVIIV010000012">
    <property type="protein sequence ID" value="MDX8487340.1"/>
    <property type="molecule type" value="Genomic_DNA"/>
</dbReference>
<dbReference type="SUPFAM" id="SSF55729">
    <property type="entry name" value="Acyl-CoA N-acyltransferases (Nat)"/>
    <property type="match status" value="1"/>
</dbReference>
<reference evidence="2 3" key="1">
    <citation type="submission" date="2023-08" db="EMBL/GenBank/DDBJ databases">
        <title>Implementing the SeqCode for naming new Mesorhizobium species isolated from Vachellia karroo root nodules.</title>
        <authorList>
            <person name="Van Lill M."/>
        </authorList>
    </citation>
    <scope>NUCLEOTIDE SEQUENCE [LARGE SCALE GENOMIC DNA]</scope>
    <source>
        <strain evidence="2 3">VK2B</strain>
    </source>
</reference>
<evidence type="ECO:0000313" key="3">
    <source>
        <dbReference type="Proteomes" id="UP001280156"/>
    </source>
</evidence>
<dbReference type="Proteomes" id="UP001280156">
    <property type="component" value="Unassembled WGS sequence"/>
</dbReference>
<protein>
    <submittedName>
        <fullName evidence="2">GNAT family N-acetyltransferase</fullName>
    </submittedName>
</protein>
<evidence type="ECO:0000259" key="1">
    <source>
        <dbReference type="PROSITE" id="PS51186"/>
    </source>
</evidence>